<evidence type="ECO:0000313" key="3">
    <source>
        <dbReference type="EMBL" id="KAB1439779.1"/>
    </source>
</evidence>
<protein>
    <submittedName>
        <fullName evidence="3">Zf-HC2 domain-containing protein</fullName>
    </submittedName>
</protein>
<keyword evidence="1" id="KW-0812">Transmembrane</keyword>
<gene>
    <name evidence="3" type="ORF">F7O84_05180</name>
</gene>
<evidence type="ECO:0000259" key="2">
    <source>
        <dbReference type="Pfam" id="PF13490"/>
    </source>
</evidence>
<proteinExistence type="predicted"/>
<keyword evidence="1" id="KW-1133">Transmembrane helix</keyword>
<dbReference type="OrthoDB" id="6194834at2"/>
<dbReference type="InterPro" id="IPR027383">
    <property type="entry name" value="Znf_put"/>
</dbReference>
<dbReference type="Proteomes" id="UP000461768">
    <property type="component" value="Unassembled WGS sequence"/>
</dbReference>
<organism evidence="3 4">
    <name type="scientific">Candidatus Galacturonatibacter soehngenii</name>
    <dbReference type="NCBI Taxonomy" id="2307010"/>
    <lineage>
        <taxon>Bacteria</taxon>
        <taxon>Bacillati</taxon>
        <taxon>Bacillota</taxon>
        <taxon>Clostridia</taxon>
        <taxon>Lachnospirales</taxon>
        <taxon>Lachnospiraceae</taxon>
        <taxon>Candidatus Galacturonatibacter</taxon>
    </lineage>
</organism>
<dbReference type="EMBL" id="WAGX01000004">
    <property type="protein sequence ID" value="KAB1439779.1"/>
    <property type="molecule type" value="Genomic_DNA"/>
</dbReference>
<dbReference type="Pfam" id="PF13490">
    <property type="entry name" value="zf-HC2"/>
    <property type="match status" value="1"/>
</dbReference>
<sequence length="217" mass="25425">MKLECYVVRDLLPGYIEGLVNDKTKADIEAHLNSCENCNLEYNNFKTSFIDYELSRTENFKEVDYLKKFNKKYFSLKKSLIAIVVTSIILLICLITTFYKAYSIQYNDNAISHYLNITINTEKGIEYFGSFNNYQLYTYQLEEAYFIDFNDNHINLKDALESKLITLNEMTSFLTKKESNDNNLQVYEFENYQIIFSDNNCIVAPLSVPLSEVTRSF</sequence>
<reference evidence="3 4" key="2">
    <citation type="submission" date="2020-02" db="EMBL/GenBank/DDBJ databases">
        <title>Candidatus Galacturonibacter soehngenii shows hetero-acetogenic catabolism of galacturonic acid but lacks a canonical carbon monoxide dehydrogenase/acetyl-CoA synthase complex.</title>
        <authorList>
            <person name="Diender M."/>
            <person name="Stouten G.R."/>
            <person name="Petersen J.F."/>
            <person name="Nielsen P.H."/>
            <person name="Dueholm M.S."/>
            <person name="Pronk J.T."/>
            <person name="Van Loosdrecht M.C.M."/>
        </authorList>
    </citation>
    <scope>NUCLEOTIDE SEQUENCE [LARGE SCALE GENOMIC DNA]</scope>
    <source>
        <strain evidence="3">GalUA</strain>
    </source>
</reference>
<evidence type="ECO:0000313" key="4">
    <source>
        <dbReference type="Proteomes" id="UP000461768"/>
    </source>
</evidence>
<keyword evidence="1" id="KW-0472">Membrane</keyword>
<feature type="transmembrane region" description="Helical" evidence="1">
    <location>
        <begin position="80"/>
        <end position="99"/>
    </location>
</feature>
<evidence type="ECO:0000256" key="1">
    <source>
        <dbReference type="SAM" id="Phobius"/>
    </source>
</evidence>
<comment type="caution">
    <text evidence="3">The sequence shown here is derived from an EMBL/GenBank/DDBJ whole genome shotgun (WGS) entry which is preliminary data.</text>
</comment>
<reference evidence="3 4" key="1">
    <citation type="submission" date="2019-09" db="EMBL/GenBank/DDBJ databases">
        <authorList>
            <person name="Valk L.C."/>
        </authorList>
    </citation>
    <scope>NUCLEOTIDE SEQUENCE [LARGE SCALE GENOMIC DNA]</scope>
    <source>
        <strain evidence="3">GalUA</strain>
    </source>
</reference>
<feature type="domain" description="Putative zinc-finger" evidence="2">
    <location>
        <begin position="5"/>
        <end position="38"/>
    </location>
</feature>
<keyword evidence="4" id="KW-1185">Reference proteome</keyword>
<name>A0A7V7QMA8_9FIRM</name>
<dbReference type="AlphaFoldDB" id="A0A7V7QMA8"/>
<accession>A0A7V7QMA8</accession>
<dbReference type="RefSeq" id="WP_151142631.1">
    <property type="nucleotide sequence ID" value="NZ_WAGX01000004.1"/>
</dbReference>